<evidence type="ECO:0000256" key="2">
    <source>
        <dbReference type="ARBA" id="ARBA00022525"/>
    </source>
</evidence>
<dbReference type="AlphaFoldDB" id="A0A0F9C5G4"/>
<keyword evidence="3" id="KW-0732">Signal</keyword>
<evidence type="ECO:0000259" key="5">
    <source>
        <dbReference type="Pfam" id="PF24517"/>
    </source>
</evidence>
<sequence>MTNKKVMSATVKTYWYSFMVDTWLSFEACVVSNSWNEQTITWSNAPAHGEIIATELITDGDNFDFNVSGYIPDSGEFSICIYEEPPYGDYGLQGDSKEGWLSPEMPILVIVYEQTIEDILPFIIGGVVVGIIGVGAVVGGVMYTKRKKKRQKPILKPNQNPYRTRQKSLYCQECGTEILGEGIFCSKCGSKIK</sequence>
<accession>A0A0F9C5G4</accession>
<name>A0A0F9C5G4_9ZZZZ</name>
<comment type="subcellular location">
    <subcellularLocation>
        <location evidence="1">Secreted</location>
    </subcellularLocation>
</comment>
<feature type="transmembrane region" description="Helical" evidence="4">
    <location>
        <begin position="119"/>
        <end position="143"/>
    </location>
</feature>
<dbReference type="GO" id="GO:0005576">
    <property type="term" value="C:extracellular region"/>
    <property type="evidence" value="ECO:0007669"/>
    <property type="project" value="UniProtKB-SubCell"/>
</dbReference>
<dbReference type="Pfam" id="PF24517">
    <property type="entry name" value="CBM96"/>
    <property type="match status" value="1"/>
</dbReference>
<keyword evidence="2" id="KW-0964">Secreted</keyword>
<dbReference type="EMBL" id="LAZR01045925">
    <property type="protein sequence ID" value="KKK97719.1"/>
    <property type="molecule type" value="Genomic_DNA"/>
</dbReference>
<protein>
    <recommendedName>
        <fullName evidence="5">Carbohydrate-binding module family 96 domain-containing protein</fullName>
    </recommendedName>
</protein>
<gene>
    <name evidence="6" type="ORF">LCGC14_2649940</name>
</gene>
<evidence type="ECO:0000313" key="6">
    <source>
        <dbReference type="EMBL" id="KKK97719.1"/>
    </source>
</evidence>
<comment type="caution">
    <text evidence="6">The sequence shown here is derived from an EMBL/GenBank/DDBJ whole genome shotgun (WGS) entry which is preliminary data.</text>
</comment>
<organism evidence="6">
    <name type="scientific">marine sediment metagenome</name>
    <dbReference type="NCBI Taxonomy" id="412755"/>
    <lineage>
        <taxon>unclassified sequences</taxon>
        <taxon>metagenomes</taxon>
        <taxon>ecological metagenomes</taxon>
    </lineage>
</organism>
<proteinExistence type="predicted"/>
<evidence type="ECO:0000256" key="3">
    <source>
        <dbReference type="ARBA" id="ARBA00022729"/>
    </source>
</evidence>
<keyword evidence="4" id="KW-0812">Transmembrane</keyword>
<reference evidence="6" key="1">
    <citation type="journal article" date="2015" name="Nature">
        <title>Complex archaea that bridge the gap between prokaryotes and eukaryotes.</title>
        <authorList>
            <person name="Spang A."/>
            <person name="Saw J.H."/>
            <person name="Jorgensen S.L."/>
            <person name="Zaremba-Niedzwiedzka K."/>
            <person name="Martijn J."/>
            <person name="Lind A.E."/>
            <person name="van Eijk R."/>
            <person name="Schleper C."/>
            <person name="Guy L."/>
            <person name="Ettema T.J."/>
        </authorList>
    </citation>
    <scope>NUCLEOTIDE SEQUENCE</scope>
</reference>
<keyword evidence="4" id="KW-0472">Membrane</keyword>
<dbReference type="InterPro" id="IPR055372">
    <property type="entry name" value="CBM96"/>
</dbReference>
<evidence type="ECO:0000256" key="1">
    <source>
        <dbReference type="ARBA" id="ARBA00004613"/>
    </source>
</evidence>
<evidence type="ECO:0000256" key="4">
    <source>
        <dbReference type="SAM" id="Phobius"/>
    </source>
</evidence>
<keyword evidence="4" id="KW-1133">Transmembrane helix</keyword>
<feature type="domain" description="Carbohydrate-binding module family 96" evidence="5">
    <location>
        <begin position="6"/>
        <end position="99"/>
    </location>
</feature>